<dbReference type="GO" id="GO:0006814">
    <property type="term" value="P:sodium ion transport"/>
    <property type="evidence" value="ECO:0007669"/>
    <property type="project" value="UniProtKB-KW"/>
</dbReference>
<feature type="transmembrane region" description="Helical" evidence="12">
    <location>
        <begin position="234"/>
        <end position="257"/>
    </location>
</feature>
<dbReference type="InterPro" id="IPR050277">
    <property type="entry name" value="Sodium:Solute_Symporter"/>
</dbReference>
<evidence type="ECO:0008006" key="14">
    <source>
        <dbReference type="Google" id="ProtNLM"/>
    </source>
</evidence>
<evidence type="ECO:0000256" key="3">
    <source>
        <dbReference type="ARBA" id="ARBA00022448"/>
    </source>
</evidence>
<organism evidence="13">
    <name type="scientific">marine metagenome</name>
    <dbReference type="NCBI Taxonomy" id="408172"/>
    <lineage>
        <taxon>unclassified sequences</taxon>
        <taxon>metagenomes</taxon>
        <taxon>ecological metagenomes</taxon>
    </lineage>
</organism>
<accession>A0A381N2K6</accession>
<comment type="subcellular location">
    <subcellularLocation>
        <location evidence="1">Cell membrane</location>
        <topology evidence="1">Multi-pass membrane protein</topology>
    </subcellularLocation>
</comment>
<keyword evidence="11" id="KW-0739">Sodium transport</keyword>
<feature type="transmembrane region" description="Helical" evidence="12">
    <location>
        <begin position="278"/>
        <end position="300"/>
    </location>
</feature>
<sequence length="498" mass="52565">MEAYRQEIIVGSVIVYMAFCVLTGLWAMRRTHNTSDFFIAGRSLGPIVVALALFSSTLSGFGFVGGPGLVYSVGVTSFWMVVISSTGYAVGFFMVAKRIRMIAELRDCISLPDVVAARYGSKSVSFLIAITIVLGVMGYLATQILAMAVVMQAILTGTETFAEVGLVTCVVISSAVLIFYCVTGGMIASVYTDVVQGSIMIIAGALILFTAISVFDGGMQEASSIILADDAETIMPYGAMGIMASLGWFFVFGLGLAGQPHIITKMMMNKNMSDNRTIFPMSLFGYAMAALLWISIGIIMRAAVIDGAVGPLSLPDDAASTFLTIFANPLLAGVVFAGLFAAIMSTSDAFLSIGTAAIIHDIPRAIGGRSVQNELFWARIVTVLLAIVAASFALYSHFRDETLVAILGAFGWGTFAASIFPVVAVGLNWKGATVPGAITAIVAALLINFFTQLGGYTLPYGISGPLVAFASSMVLFIGVSMLTKPLKLASDIEQMMDI</sequence>
<dbReference type="AlphaFoldDB" id="A0A381N2K6"/>
<name>A0A381N2K6_9ZZZZ</name>
<evidence type="ECO:0000256" key="1">
    <source>
        <dbReference type="ARBA" id="ARBA00004651"/>
    </source>
</evidence>
<reference evidence="13" key="1">
    <citation type="submission" date="2018-05" db="EMBL/GenBank/DDBJ databases">
        <authorList>
            <person name="Lanie J.A."/>
            <person name="Ng W.-L."/>
            <person name="Kazmierczak K.M."/>
            <person name="Andrzejewski T.M."/>
            <person name="Davidsen T.M."/>
            <person name="Wayne K.J."/>
            <person name="Tettelin H."/>
            <person name="Glass J.I."/>
            <person name="Rusch D."/>
            <person name="Podicherti R."/>
            <person name="Tsui H.-C.T."/>
            <person name="Winkler M.E."/>
        </authorList>
    </citation>
    <scope>NUCLEOTIDE SEQUENCE</scope>
</reference>
<feature type="transmembrane region" description="Helical" evidence="12">
    <location>
        <begin position="320"/>
        <end position="343"/>
    </location>
</feature>
<dbReference type="Gene3D" id="1.20.1730.10">
    <property type="entry name" value="Sodium/glucose cotransporter"/>
    <property type="match status" value="1"/>
</dbReference>
<feature type="transmembrane region" description="Helical" evidence="12">
    <location>
        <begin position="404"/>
        <end position="425"/>
    </location>
</feature>
<keyword evidence="4" id="KW-1003">Cell membrane</keyword>
<evidence type="ECO:0000256" key="12">
    <source>
        <dbReference type="SAM" id="Phobius"/>
    </source>
</evidence>
<dbReference type="GO" id="GO:0015293">
    <property type="term" value="F:symporter activity"/>
    <property type="evidence" value="ECO:0007669"/>
    <property type="project" value="UniProtKB-KW"/>
</dbReference>
<feature type="transmembrane region" description="Helical" evidence="12">
    <location>
        <begin position="376"/>
        <end position="398"/>
    </location>
</feature>
<feature type="transmembrane region" description="Helical" evidence="12">
    <location>
        <begin position="432"/>
        <end position="450"/>
    </location>
</feature>
<feature type="transmembrane region" description="Helical" evidence="12">
    <location>
        <begin position="126"/>
        <end position="155"/>
    </location>
</feature>
<keyword evidence="9" id="KW-0406">Ion transport</keyword>
<evidence type="ECO:0000313" key="13">
    <source>
        <dbReference type="EMBL" id="SUZ48850.1"/>
    </source>
</evidence>
<evidence type="ECO:0000256" key="4">
    <source>
        <dbReference type="ARBA" id="ARBA00022475"/>
    </source>
</evidence>
<keyword evidence="8" id="KW-0915">Sodium</keyword>
<dbReference type="InterPro" id="IPR038377">
    <property type="entry name" value="Na/Glc_symporter_sf"/>
</dbReference>
<keyword evidence="6" id="KW-0769">Symport</keyword>
<feature type="transmembrane region" description="Helical" evidence="12">
    <location>
        <begin position="39"/>
        <end position="63"/>
    </location>
</feature>
<dbReference type="GO" id="GO:0005886">
    <property type="term" value="C:plasma membrane"/>
    <property type="evidence" value="ECO:0007669"/>
    <property type="project" value="UniProtKB-SubCell"/>
</dbReference>
<gene>
    <name evidence="13" type="ORF">METZ01_LOCUS1704</name>
</gene>
<dbReference type="PANTHER" id="PTHR48086:SF3">
    <property type="entry name" value="SODIUM_PROLINE SYMPORTER"/>
    <property type="match status" value="1"/>
</dbReference>
<proteinExistence type="inferred from homology"/>
<feature type="transmembrane region" description="Helical" evidence="12">
    <location>
        <begin position="161"/>
        <end position="182"/>
    </location>
</feature>
<evidence type="ECO:0000256" key="10">
    <source>
        <dbReference type="ARBA" id="ARBA00023136"/>
    </source>
</evidence>
<evidence type="ECO:0000256" key="11">
    <source>
        <dbReference type="ARBA" id="ARBA00023201"/>
    </source>
</evidence>
<evidence type="ECO:0000256" key="6">
    <source>
        <dbReference type="ARBA" id="ARBA00022847"/>
    </source>
</evidence>
<feature type="transmembrane region" description="Helical" evidence="12">
    <location>
        <begin position="6"/>
        <end position="27"/>
    </location>
</feature>
<keyword evidence="3" id="KW-0813">Transport</keyword>
<keyword evidence="10 12" id="KW-0472">Membrane</keyword>
<dbReference type="InterPro" id="IPR001734">
    <property type="entry name" value="Na/solute_symporter"/>
</dbReference>
<keyword evidence="7 12" id="KW-1133">Transmembrane helix</keyword>
<evidence type="ECO:0000256" key="7">
    <source>
        <dbReference type="ARBA" id="ARBA00022989"/>
    </source>
</evidence>
<dbReference type="PANTHER" id="PTHR48086">
    <property type="entry name" value="SODIUM/PROLINE SYMPORTER-RELATED"/>
    <property type="match status" value="1"/>
</dbReference>
<evidence type="ECO:0000256" key="8">
    <source>
        <dbReference type="ARBA" id="ARBA00023053"/>
    </source>
</evidence>
<dbReference type="EMBL" id="UINC01000088">
    <property type="protein sequence ID" value="SUZ48850.1"/>
    <property type="molecule type" value="Genomic_DNA"/>
</dbReference>
<evidence type="ECO:0000256" key="5">
    <source>
        <dbReference type="ARBA" id="ARBA00022692"/>
    </source>
</evidence>
<feature type="transmembrane region" description="Helical" evidence="12">
    <location>
        <begin position="462"/>
        <end position="482"/>
    </location>
</feature>
<protein>
    <recommendedName>
        <fullName evidence="14">Proline permease</fullName>
    </recommendedName>
</protein>
<dbReference type="PROSITE" id="PS50283">
    <property type="entry name" value="NA_SOLUT_SYMP_3"/>
    <property type="match status" value="1"/>
</dbReference>
<comment type="similarity">
    <text evidence="2">Belongs to the sodium:solute symporter (SSF) (TC 2.A.21) family.</text>
</comment>
<feature type="transmembrane region" description="Helical" evidence="12">
    <location>
        <begin position="194"/>
        <end position="214"/>
    </location>
</feature>
<feature type="transmembrane region" description="Helical" evidence="12">
    <location>
        <begin position="69"/>
        <end position="96"/>
    </location>
</feature>
<evidence type="ECO:0000256" key="2">
    <source>
        <dbReference type="ARBA" id="ARBA00006434"/>
    </source>
</evidence>
<keyword evidence="5 12" id="KW-0812">Transmembrane</keyword>
<evidence type="ECO:0000256" key="9">
    <source>
        <dbReference type="ARBA" id="ARBA00023065"/>
    </source>
</evidence>
<dbReference type="Pfam" id="PF00474">
    <property type="entry name" value="SSF"/>
    <property type="match status" value="1"/>
</dbReference>